<comment type="caution">
    <text evidence="2">The sequence shown here is derived from an EMBL/GenBank/DDBJ whole genome shotgun (WGS) entry which is preliminary data.</text>
</comment>
<organism evidence="2 3">
    <name type="scientific">Salana multivorans</name>
    <dbReference type="NCBI Taxonomy" id="120377"/>
    <lineage>
        <taxon>Bacteria</taxon>
        <taxon>Bacillati</taxon>
        <taxon>Actinomycetota</taxon>
        <taxon>Actinomycetes</taxon>
        <taxon>Micrococcales</taxon>
        <taxon>Beutenbergiaceae</taxon>
        <taxon>Salana</taxon>
    </lineage>
</organism>
<dbReference type="InterPro" id="IPR051873">
    <property type="entry name" value="KNR4/SMI1_regulator"/>
</dbReference>
<dbReference type="GO" id="GO:0043332">
    <property type="term" value="C:mating projection tip"/>
    <property type="evidence" value="ECO:0007669"/>
    <property type="project" value="TreeGrafter"/>
</dbReference>
<feature type="domain" description="Knr4/Smi1-like" evidence="1">
    <location>
        <begin position="30"/>
        <end position="167"/>
    </location>
</feature>
<protein>
    <submittedName>
        <fullName evidence="2">Cell wall assembly regulator SMI1</fullName>
    </submittedName>
</protein>
<dbReference type="SMART" id="SM00860">
    <property type="entry name" value="SMI1_KNR4"/>
    <property type="match status" value="1"/>
</dbReference>
<dbReference type="InterPro" id="IPR018958">
    <property type="entry name" value="Knr4/Smi1-like_dom"/>
</dbReference>
<name>A0A3N2D2K7_9MICO</name>
<accession>A0A3N2D2K7</accession>
<evidence type="ECO:0000313" key="2">
    <source>
        <dbReference type="EMBL" id="ROR94000.1"/>
    </source>
</evidence>
<dbReference type="SUPFAM" id="SSF160631">
    <property type="entry name" value="SMI1/KNR4-like"/>
    <property type="match status" value="1"/>
</dbReference>
<dbReference type="PANTHER" id="PTHR47432:SF1">
    <property type="entry name" value="CELL WALL ASSEMBLY REGULATOR SMI1"/>
    <property type="match status" value="1"/>
</dbReference>
<proteinExistence type="predicted"/>
<dbReference type="EMBL" id="RKHQ01000002">
    <property type="protein sequence ID" value="ROR94000.1"/>
    <property type="molecule type" value="Genomic_DNA"/>
</dbReference>
<reference evidence="2 3" key="1">
    <citation type="submission" date="2018-11" db="EMBL/GenBank/DDBJ databases">
        <title>Sequencing the genomes of 1000 actinobacteria strains.</title>
        <authorList>
            <person name="Klenk H.-P."/>
        </authorList>
    </citation>
    <scope>NUCLEOTIDE SEQUENCE [LARGE SCALE GENOMIC DNA]</scope>
    <source>
        <strain evidence="2 3">DSM 13521</strain>
    </source>
</reference>
<sequence>MPMEIEQAWDIIDRVLALRAPAVAATLRGPATDADLDRLARTVGRDLPADLVASLRVHDGQDNPTFLLDLYDHLTLMSASAMIEGSDLRVSALGDDVDDVIEWMTPDRVRPVMNCRGWLQFTESEGRGYALDLDPLPAGEVGQVIWLPIDGPTPAPEFASYSAWLTHLAERLDAGAFTVDETIGIWLEP</sequence>
<dbReference type="PANTHER" id="PTHR47432">
    <property type="entry name" value="CELL WALL ASSEMBLY REGULATOR SMI1"/>
    <property type="match status" value="1"/>
</dbReference>
<dbReference type="Proteomes" id="UP000275356">
    <property type="component" value="Unassembled WGS sequence"/>
</dbReference>
<gene>
    <name evidence="2" type="ORF">EDD28_3429</name>
</gene>
<dbReference type="AlphaFoldDB" id="A0A3N2D2K7"/>
<evidence type="ECO:0000313" key="3">
    <source>
        <dbReference type="Proteomes" id="UP000275356"/>
    </source>
</evidence>
<dbReference type="InterPro" id="IPR037883">
    <property type="entry name" value="Knr4/Smi1-like_sf"/>
</dbReference>
<keyword evidence="3" id="KW-1185">Reference proteome</keyword>
<dbReference type="Pfam" id="PF09346">
    <property type="entry name" value="SMI1_KNR4"/>
    <property type="match status" value="1"/>
</dbReference>
<evidence type="ECO:0000259" key="1">
    <source>
        <dbReference type="SMART" id="SM00860"/>
    </source>
</evidence>